<evidence type="ECO:0000313" key="3">
    <source>
        <dbReference type="Proteomes" id="UP000682802"/>
    </source>
</evidence>
<dbReference type="PROSITE" id="PS51257">
    <property type="entry name" value="PROKAR_LIPOPROTEIN"/>
    <property type="match status" value="1"/>
</dbReference>
<dbReference type="Pfam" id="PF05036">
    <property type="entry name" value="SPOR"/>
    <property type="match status" value="1"/>
</dbReference>
<proteinExistence type="predicted"/>
<organism evidence="2 3">
    <name type="scientific">Flammeovirga kamogawensis</name>
    <dbReference type="NCBI Taxonomy" id="373891"/>
    <lineage>
        <taxon>Bacteria</taxon>
        <taxon>Pseudomonadati</taxon>
        <taxon>Bacteroidota</taxon>
        <taxon>Cytophagia</taxon>
        <taxon>Cytophagales</taxon>
        <taxon>Flammeovirgaceae</taxon>
        <taxon>Flammeovirga</taxon>
    </lineage>
</organism>
<name>A0ABX8GWS0_9BACT</name>
<evidence type="ECO:0000259" key="1">
    <source>
        <dbReference type="PROSITE" id="PS51724"/>
    </source>
</evidence>
<dbReference type="EMBL" id="CP076128">
    <property type="protein sequence ID" value="QWG08053.1"/>
    <property type="molecule type" value="Genomic_DNA"/>
</dbReference>
<dbReference type="InterPro" id="IPR007730">
    <property type="entry name" value="SPOR-like_dom"/>
</dbReference>
<dbReference type="SUPFAM" id="SSF110997">
    <property type="entry name" value="Sporulation related repeat"/>
    <property type="match status" value="1"/>
</dbReference>
<dbReference type="Gene3D" id="3.30.70.1070">
    <property type="entry name" value="Sporulation related repeat"/>
    <property type="match status" value="1"/>
</dbReference>
<dbReference type="PROSITE" id="PS51724">
    <property type="entry name" value="SPOR"/>
    <property type="match status" value="1"/>
</dbReference>
<feature type="domain" description="SPOR" evidence="1">
    <location>
        <begin position="26"/>
        <end position="106"/>
    </location>
</feature>
<evidence type="ECO:0000313" key="2">
    <source>
        <dbReference type="EMBL" id="QWG08053.1"/>
    </source>
</evidence>
<dbReference type="Proteomes" id="UP000682802">
    <property type="component" value="Chromosome 1"/>
</dbReference>
<accession>A0ABX8GWS0</accession>
<dbReference type="InterPro" id="IPR036680">
    <property type="entry name" value="SPOR-like_sf"/>
</dbReference>
<keyword evidence="3" id="KW-1185">Reference proteome</keyword>
<reference evidence="2 3" key="1">
    <citation type="submission" date="2021-05" db="EMBL/GenBank/DDBJ databases">
        <title>Comparative genomic studies on the polysaccharide-degrading batcterial strains of the Flammeovirga genus.</title>
        <authorList>
            <person name="Zewei F."/>
            <person name="Zheng Z."/>
            <person name="Yu L."/>
            <person name="Ruyue G."/>
            <person name="Yanhong M."/>
            <person name="Yuanyuan C."/>
            <person name="Jingyan G."/>
            <person name="Wenjun H."/>
        </authorList>
    </citation>
    <scope>NUCLEOTIDE SEQUENCE [LARGE SCALE GENOMIC DNA]</scope>
    <source>
        <strain evidence="2 3">YS10</strain>
    </source>
</reference>
<protein>
    <submittedName>
        <fullName evidence="2">SPOR domain-containing protein</fullName>
    </submittedName>
</protein>
<gene>
    <name evidence="2" type="ORF">KM029_03705</name>
</gene>
<dbReference type="RefSeq" id="WP_144075436.1">
    <property type="nucleotide sequence ID" value="NZ_CP076128.1"/>
</dbReference>
<sequence length="470" mass="54170">MRISITKYLISSLYIFLLVSCSVEQFDTEKPFSIKIASFREYDNLENALERVSDMGLKPYTISQTSTEGGKWYHIMIGAEKTLEDALSLKMTIEDNHRMSNLEIQNYNKLQKQLLEVEEDEIDNYPVTWSALDLVSQLPYTPYFRLKSVKSLHYYHDINHRQSTVSRNISFDLPRGLSIRQFQKDVDEIVEGVYVDPLYGNTITIHLIKLHEKHKLGDEVAKTISERILNSKRYNVQKMEPFSSGNNWDMTGHLVTINPKALKSYIVQESGSGLILALVQSTENNVNVLKQMVKLIGEEKSIESYNSVHRLLASLPNNLKTTERLIAFDFSTKESLRGKSALVERGETELEILITDTNRGNLLYQLENFNDESSTDRVFKTRYSSYLENSSIEKVLLGSRDAFIYKVRRRNPETRKMGEMPESIVFQNDREIGKISNIKQGIHTDKELVEKLSKFRLGDQYQISEPASAF</sequence>